<dbReference type="PANTHER" id="PTHR43415">
    <property type="entry name" value="SPERMIDINE N(1)-ACETYLTRANSFERASE"/>
    <property type="match status" value="1"/>
</dbReference>
<proteinExistence type="predicted"/>
<dbReference type="InterPro" id="IPR016181">
    <property type="entry name" value="Acyl_CoA_acyltransferase"/>
</dbReference>
<keyword evidence="3" id="KW-1185">Reference proteome</keyword>
<dbReference type="PANTHER" id="PTHR43415:SF3">
    <property type="entry name" value="GNAT-FAMILY ACETYLTRANSFERASE"/>
    <property type="match status" value="1"/>
</dbReference>
<evidence type="ECO:0000313" key="3">
    <source>
        <dbReference type="Proteomes" id="UP001207626"/>
    </source>
</evidence>
<sequence length="162" mass="19031">MRFRRTNGDDMEFVLHTERDPDNRKFIMLWTVEQHLEAIGCKDKLHMIIETRDGITVGYMILAGLENEHQCMELLRITIADKGKGYGKESIRLAQQLVFEKLHAHRLWLDVMEHNYRAKAVYEQAGFVVEGKLRECIKRDDGYESLIIMGMLAQHYVTVKYD</sequence>
<dbReference type="Pfam" id="PF13302">
    <property type="entry name" value="Acetyltransf_3"/>
    <property type="match status" value="1"/>
</dbReference>
<name>A0ABT4DWE9_9BACL</name>
<dbReference type="PROSITE" id="PS51186">
    <property type="entry name" value="GNAT"/>
    <property type="match status" value="1"/>
</dbReference>
<organism evidence="2 3">
    <name type="scientific">Paenibacillus apiarius</name>
    <dbReference type="NCBI Taxonomy" id="46240"/>
    <lineage>
        <taxon>Bacteria</taxon>
        <taxon>Bacillati</taxon>
        <taxon>Bacillota</taxon>
        <taxon>Bacilli</taxon>
        <taxon>Bacillales</taxon>
        <taxon>Paenibacillaceae</taxon>
        <taxon>Paenibacillus</taxon>
    </lineage>
</organism>
<comment type="caution">
    <text evidence="2">The sequence shown here is derived from an EMBL/GenBank/DDBJ whole genome shotgun (WGS) entry which is preliminary data.</text>
</comment>
<reference evidence="2 3" key="1">
    <citation type="submission" date="2022-05" db="EMBL/GenBank/DDBJ databases">
        <title>Genome Sequencing of Bee-Associated Microbes.</title>
        <authorList>
            <person name="Dunlap C."/>
        </authorList>
    </citation>
    <scope>NUCLEOTIDE SEQUENCE [LARGE SCALE GENOMIC DNA]</scope>
    <source>
        <strain evidence="2 3">NRRL NRS-1438</strain>
    </source>
</reference>
<protein>
    <submittedName>
        <fullName evidence="2">GNAT family N-acetyltransferase</fullName>
    </submittedName>
</protein>
<dbReference type="Proteomes" id="UP001207626">
    <property type="component" value="Unassembled WGS sequence"/>
</dbReference>
<dbReference type="RefSeq" id="WP_254912099.1">
    <property type="nucleotide sequence ID" value="NZ_JAMDLV010000074.1"/>
</dbReference>
<dbReference type="SUPFAM" id="SSF55729">
    <property type="entry name" value="Acyl-CoA N-acyltransferases (Nat)"/>
    <property type="match status" value="1"/>
</dbReference>
<evidence type="ECO:0000313" key="2">
    <source>
        <dbReference type="EMBL" id="MCY9521654.1"/>
    </source>
</evidence>
<feature type="domain" description="N-acetyltransferase" evidence="1">
    <location>
        <begin position="1"/>
        <end position="154"/>
    </location>
</feature>
<dbReference type="Gene3D" id="3.40.630.30">
    <property type="match status" value="1"/>
</dbReference>
<dbReference type="InterPro" id="IPR000182">
    <property type="entry name" value="GNAT_dom"/>
</dbReference>
<gene>
    <name evidence="2" type="ORF">M5X09_18620</name>
</gene>
<accession>A0ABT4DWE9</accession>
<evidence type="ECO:0000259" key="1">
    <source>
        <dbReference type="PROSITE" id="PS51186"/>
    </source>
</evidence>
<dbReference type="EMBL" id="JAMDLW010000024">
    <property type="protein sequence ID" value="MCY9521654.1"/>
    <property type="molecule type" value="Genomic_DNA"/>
</dbReference>